<sequence length="62" mass="7461">MSQIIWRDAIIPTQLMLESYQLYIMRKEWATDGPLEYCTKQIKEMVDNLRTVQLEKDGIRQQ</sequence>
<organism evidence="1 2">
    <name type="scientific">Gigaspora margarita</name>
    <dbReference type="NCBI Taxonomy" id="4874"/>
    <lineage>
        <taxon>Eukaryota</taxon>
        <taxon>Fungi</taxon>
        <taxon>Fungi incertae sedis</taxon>
        <taxon>Mucoromycota</taxon>
        <taxon>Glomeromycotina</taxon>
        <taxon>Glomeromycetes</taxon>
        <taxon>Diversisporales</taxon>
        <taxon>Gigasporaceae</taxon>
        <taxon>Gigaspora</taxon>
    </lineage>
</organism>
<evidence type="ECO:0000313" key="1">
    <source>
        <dbReference type="EMBL" id="CAG8631164.1"/>
    </source>
</evidence>
<proteinExistence type="predicted"/>
<comment type="caution">
    <text evidence="1">The sequence shown here is derived from an EMBL/GenBank/DDBJ whole genome shotgun (WGS) entry which is preliminary data.</text>
</comment>
<gene>
    <name evidence="1" type="ORF">GMARGA_LOCUS8338</name>
</gene>
<dbReference type="EMBL" id="CAJVQB010004264">
    <property type="protein sequence ID" value="CAG8631164.1"/>
    <property type="molecule type" value="Genomic_DNA"/>
</dbReference>
<reference evidence="1 2" key="1">
    <citation type="submission" date="2021-06" db="EMBL/GenBank/DDBJ databases">
        <authorList>
            <person name="Kallberg Y."/>
            <person name="Tangrot J."/>
            <person name="Rosling A."/>
        </authorList>
    </citation>
    <scope>NUCLEOTIDE SEQUENCE [LARGE SCALE GENOMIC DNA]</scope>
    <source>
        <strain evidence="1 2">120-4 pot B 10/14</strain>
    </source>
</reference>
<protein>
    <submittedName>
        <fullName evidence="1">13431_t:CDS:1</fullName>
    </submittedName>
</protein>
<keyword evidence="2" id="KW-1185">Reference proteome</keyword>
<evidence type="ECO:0000313" key="2">
    <source>
        <dbReference type="Proteomes" id="UP000789901"/>
    </source>
</evidence>
<accession>A0ABN7UPD0</accession>
<dbReference type="Proteomes" id="UP000789901">
    <property type="component" value="Unassembled WGS sequence"/>
</dbReference>
<name>A0ABN7UPD0_GIGMA</name>